<dbReference type="FunFam" id="3.40.50.300:FF:000425">
    <property type="entry name" value="Probable ABC transporter, ATP-binding subunit"/>
    <property type="match status" value="1"/>
</dbReference>
<keyword evidence="3 5" id="KW-0067">ATP-binding</keyword>
<dbReference type="OrthoDB" id="37801at2"/>
<dbReference type="InterPro" id="IPR050093">
    <property type="entry name" value="ABC_SmlMolc_Importer"/>
</dbReference>
<dbReference type="Gene3D" id="3.40.50.300">
    <property type="entry name" value="P-loop containing nucleotide triphosphate hydrolases"/>
    <property type="match status" value="1"/>
</dbReference>
<dbReference type="PANTHER" id="PTHR42781:SF4">
    <property type="entry name" value="SPERMIDINE_PUTRESCINE IMPORT ATP-BINDING PROTEIN POTA"/>
    <property type="match status" value="1"/>
</dbReference>
<dbReference type="SUPFAM" id="SSF52540">
    <property type="entry name" value="P-loop containing nucleoside triphosphate hydrolases"/>
    <property type="match status" value="1"/>
</dbReference>
<keyword evidence="6" id="KW-1185">Reference proteome</keyword>
<dbReference type="PROSITE" id="PS50893">
    <property type="entry name" value="ABC_TRANSPORTER_2"/>
    <property type="match status" value="1"/>
</dbReference>
<dbReference type="RefSeq" id="WP_109869583.1">
    <property type="nucleotide sequence ID" value="NZ_QGNA01000001.1"/>
</dbReference>
<dbReference type="GO" id="GO:0005524">
    <property type="term" value="F:ATP binding"/>
    <property type="evidence" value="ECO:0007669"/>
    <property type="project" value="UniProtKB-KW"/>
</dbReference>
<evidence type="ECO:0000313" key="5">
    <source>
        <dbReference type="EMBL" id="PWS38962.1"/>
    </source>
</evidence>
<evidence type="ECO:0000259" key="4">
    <source>
        <dbReference type="PROSITE" id="PS50893"/>
    </source>
</evidence>
<dbReference type="Pfam" id="PF00005">
    <property type="entry name" value="ABC_tran"/>
    <property type="match status" value="1"/>
</dbReference>
<dbReference type="SUPFAM" id="SSF50331">
    <property type="entry name" value="MOP-like"/>
    <property type="match status" value="1"/>
</dbReference>
<dbReference type="PANTHER" id="PTHR42781">
    <property type="entry name" value="SPERMIDINE/PUTRESCINE IMPORT ATP-BINDING PROTEIN POTA"/>
    <property type="match status" value="1"/>
</dbReference>
<evidence type="ECO:0000256" key="1">
    <source>
        <dbReference type="ARBA" id="ARBA00022448"/>
    </source>
</evidence>
<dbReference type="PROSITE" id="PS00211">
    <property type="entry name" value="ABC_TRANSPORTER_1"/>
    <property type="match status" value="1"/>
</dbReference>
<keyword evidence="1" id="KW-0813">Transport</keyword>
<evidence type="ECO:0000256" key="3">
    <source>
        <dbReference type="ARBA" id="ARBA00022840"/>
    </source>
</evidence>
<dbReference type="GO" id="GO:0016887">
    <property type="term" value="F:ATP hydrolysis activity"/>
    <property type="evidence" value="ECO:0007669"/>
    <property type="project" value="InterPro"/>
</dbReference>
<dbReference type="InterPro" id="IPR008995">
    <property type="entry name" value="Mo/tungstate-bd_C_term_dom"/>
</dbReference>
<dbReference type="Proteomes" id="UP000245765">
    <property type="component" value="Unassembled WGS sequence"/>
</dbReference>
<keyword evidence="2" id="KW-0547">Nucleotide-binding</keyword>
<gene>
    <name evidence="5" type="ORF">DFH01_06875</name>
</gene>
<name>A0A317FKS4_9PROT</name>
<dbReference type="InterPro" id="IPR017871">
    <property type="entry name" value="ABC_transporter-like_CS"/>
</dbReference>
<comment type="caution">
    <text evidence="5">The sequence shown here is derived from an EMBL/GenBank/DDBJ whole genome shotgun (WGS) entry which is preliminary data.</text>
</comment>
<sequence>MTQIEIAGVGKRFGAHQVLRDCTLSIARGQVLTLLGASGCGKTTLLRIIAGFLDPDEGEVRIQGRDITTLPPNRRQVGYVFQNYALFPHLTVAENVAYGLKVRRRPRAEIADRVRAALETVALAGFADRYPARLSGGQQQRVAIARALVLEPEVLLLDEPFNALDAKLRLAMQVELRKLISRVGITSIFVTHDQAEAMTLSDQVAVMREGRIEQLAAPLDLYDRPATPYVATFIGRANVVPVTVRGGAVEGVPGVAAARADGPAALVLRPENLRLLAAGAPGVVWNGRVAFATADGPTMELELDAGLAEPLRAVLPRRAGEAAPAAGTLLGLGIADPAGCAVIPHAG</sequence>
<dbReference type="EMBL" id="QGNA01000001">
    <property type="protein sequence ID" value="PWS38962.1"/>
    <property type="molecule type" value="Genomic_DNA"/>
</dbReference>
<feature type="domain" description="ABC transporter" evidence="4">
    <location>
        <begin position="4"/>
        <end position="234"/>
    </location>
</feature>
<dbReference type="AlphaFoldDB" id="A0A317FKS4"/>
<evidence type="ECO:0000256" key="2">
    <source>
        <dbReference type="ARBA" id="ARBA00022741"/>
    </source>
</evidence>
<dbReference type="GO" id="GO:0015697">
    <property type="term" value="P:quaternary ammonium group transport"/>
    <property type="evidence" value="ECO:0007669"/>
    <property type="project" value="UniProtKB-ARBA"/>
</dbReference>
<evidence type="ECO:0000313" key="6">
    <source>
        <dbReference type="Proteomes" id="UP000245765"/>
    </source>
</evidence>
<reference evidence="6" key="1">
    <citation type="submission" date="2018-05" db="EMBL/GenBank/DDBJ databases">
        <authorList>
            <person name="Du Z."/>
            <person name="Wang X."/>
        </authorList>
    </citation>
    <scope>NUCLEOTIDE SEQUENCE [LARGE SCALE GENOMIC DNA]</scope>
    <source>
        <strain evidence="6">CQN31</strain>
    </source>
</reference>
<dbReference type="SMART" id="SM00382">
    <property type="entry name" value="AAA"/>
    <property type="match status" value="1"/>
</dbReference>
<accession>A0A317FKS4</accession>
<dbReference type="InterPro" id="IPR027417">
    <property type="entry name" value="P-loop_NTPase"/>
</dbReference>
<proteinExistence type="predicted"/>
<protein>
    <submittedName>
        <fullName evidence="5">Fe3+/spermidine/putrescine ABC transporter ATP-binding protein</fullName>
    </submittedName>
</protein>
<organism evidence="5 6">
    <name type="scientific">Falsiroseomonas bella</name>
    <dbReference type="NCBI Taxonomy" id="2184016"/>
    <lineage>
        <taxon>Bacteria</taxon>
        <taxon>Pseudomonadati</taxon>
        <taxon>Pseudomonadota</taxon>
        <taxon>Alphaproteobacteria</taxon>
        <taxon>Acetobacterales</taxon>
        <taxon>Roseomonadaceae</taxon>
        <taxon>Falsiroseomonas</taxon>
    </lineage>
</organism>
<dbReference type="InterPro" id="IPR003593">
    <property type="entry name" value="AAA+_ATPase"/>
</dbReference>
<dbReference type="InterPro" id="IPR003439">
    <property type="entry name" value="ABC_transporter-like_ATP-bd"/>
</dbReference>